<reference evidence="2" key="1">
    <citation type="submission" date="2020-03" db="EMBL/GenBank/DDBJ databases">
        <authorList>
            <person name="Weist P."/>
        </authorList>
    </citation>
    <scope>NUCLEOTIDE SEQUENCE</scope>
</reference>
<keyword evidence="3" id="KW-1185">Reference proteome</keyword>
<sequence>MGSFWARRMCVPPFPPVSVGVPCGRWEAIWHTSAQTDVAQHITASHKRDQKPQEHLDLWQPSPSANKLTSPSCLGPVRREGEESPARNVSHVPCDPSHGVFISSGMLTDR</sequence>
<protein>
    <submittedName>
        <fullName evidence="2">Uncharacterized protein</fullName>
    </submittedName>
</protein>
<dbReference type="AlphaFoldDB" id="A0A9N7V2J9"/>
<gene>
    <name evidence="2" type="ORF">PLEPLA_LOCUS31991</name>
</gene>
<accession>A0A9N7V2J9</accession>
<evidence type="ECO:0000313" key="3">
    <source>
        <dbReference type="Proteomes" id="UP001153269"/>
    </source>
</evidence>
<proteinExistence type="predicted"/>
<evidence type="ECO:0000313" key="2">
    <source>
        <dbReference type="EMBL" id="CAB1444275.1"/>
    </source>
</evidence>
<dbReference type="Proteomes" id="UP001153269">
    <property type="component" value="Unassembled WGS sequence"/>
</dbReference>
<comment type="caution">
    <text evidence="2">The sequence shown here is derived from an EMBL/GenBank/DDBJ whole genome shotgun (WGS) entry which is preliminary data.</text>
</comment>
<feature type="region of interest" description="Disordered" evidence="1">
    <location>
        <begin position="40"/>
        <end position="92"/>
    </location>
</feature>
<feature type="compositionally biased region" description="Polar residues" evidence="1">
    <location>
        <begin position="61"/>
        <end position="72"/>
    </location>
</feature>
<organism evidence="2 3">
    <name type="scientific">Pleuronectes platessa</name>
    <name type="common">European plaice</name>
    <dbReference type="NCBI Taxonomy" id="8262"/>
    <lineage>
        <taxon>Eukaryota</taxon>
        <taxon>Metazoa</taxon>
        <taxon>Chordata</taxon>
        <taxon>Craniata</taxon>
        <taxon>Vertebrata</taxon>
        <taxon>Euteleostomi</taxon>
        <taxon>Actinopterygii</taxon>
        <taxon>Neopterygii</taxon>
        <taxon>Teleostei</taxon>
        <taxon>Neoteleostei</taxon>
        <taxon>Acanthomorphata</taxon>
        <taxon>Carangaria</taxon>
        <taxon>Pleuronectiformes</taxon>
        <taxon>Pleuronectoidei</taxon>
        <taxon>Pleuronectidae</taxon>
        <taxon>Pleuronectes</taxon>
    </lineage>
</organism>
<dbReference type="EMBL" id="CADEAL010003334">
    <property type="protein sequence ID" value="CAB1444275.1"/>
    <property type="molecule type" value="Genomic_DNA"/>
</dbReference>
<feature type="compositionally biased region" description="Basic and acidic residues" evidence="1">
    <location>
        <begin position="46"/>
        <end position="57"/>
    </location>
</feature>
<name>A0A9N7V2J9_PLEPL</name>
<evidence type="ECO:0000256" key="1">
    <source>
        <dbReference type="SAM" id="MobiDB-lite"/>
    </source>
</evidence>